<dbReference type="OrthoDB" id="10252235at2759"/>
<dbReference type="PANTHER" id="PTHR11575">
    <property type="entry name" value="5'-NUCLEOTIDASE-RELATED"/>
    <property type="match status" value="1"/>
</dbReference>
<proteinExistence type="inferred from homology"/>
<dbReference type="GO" id="GO:0016787">
    <property type="term" value="F:hydrolase activity"/>
    <property type="evidence" value="ECO:0007669"/>
    <property type="project" value="UniProtKB-KW"/>
</dbReference>
<dbReference type="EMBL" id="JAACJP010000002">
    <property type="protein sequence ID" value="KAF5387159.1"/>
    <property type="molecule type" value="Genomic_DNA"/>
</dbReference>
<evidence type="ECO:0000256" key="3">
    <source>
        <dbReference type="RuleBase" id="RU362119"/>
    </source>
</evidence>
<dbReference type="SUPFAM" id="SSF55816">
    <property type="entry name" value="5'-nucleotidase (syn. UDP-sugar hydrolase), C-terminal domain"/>
    <property type="match status" value="1"/>
</dbReference>
<keyword evidence="8" id="KW-1185">Reference proteome</keyword>
<comment type="similarity">
    <text evidence="1 3">Belongs to the 5'-nucleotidase family.</text>
</comment>
<dbReference type="Proteomes" id="UP000565441">
    <property type="component" value="Unassembled WGS sequence"/>
</dbReference>
<dbReference type="Pfam" id="PF02872">
    <property type="entry name" value="5_nucleotid_C"/>
    <property type="match status" value="1"/>
</dbReference>
<dbReference type="GO" id="GO:0009166">
    <property type="term" value="P:nucleotide catabolic process"/>
    <property type="evidence" value="ECO:0007669"/>
    <property type="project" value="InterPro"/>
</dbReference>
<organism evidence="7 8">
    <name type="scientific">Tricholomella constricta</name>
    <dbReference type="NCBI Taxonomy" id="117010"/>
    <lineage>
        <taxon>Eukaryota</taxon>
        <taxon>Fungi</taxon>
        <taxon>Dikarya</taxon>
        <taxon>Basidiomycota</taxon>
        <taxon>Agaricomycotina</taxon>
        <taxon>Agaricomycetes</taxon>
        <taxon>Agaricomycetidae</taxon>
        <taxon>Agaricales</taxon>
        <taxon>Tricholomatineae</taxon>
        <taxon>Lyophyllaceae</taxon>
        <taxon>Tricholomella</taxon>
    </lineage>
</organism>
<dbReference type="InterPro" id="IPR006179">
    <property type="entry name" value="5_nucleotidase/apyrase"/>
</dbReference>
<name>A0A8H5MAW3_9AGAR</name>
<evidence type="ECO:0000259" key="6">
    <source>
        <dbReference type="Pfam" id="PF02872"/>
    </source>
</evidence>
<dbReference type="PANTHER" id="PTHR11575:SF48">
    <property type="entry name" value="5'-NUCLEOTIDASE"/>
    <property type="match status" value="1"/>
</dbReference>
<keyword evidence="2" id="KW-0732">Signal</keyword>
<dbReference type="InterPro" id="IPR008334">
    <property type="entry name" value="5'-Nucleotdase_C"/>
</dbReference>
<feature type="domain" description="Calcineurin-like phosphoesterase" evidence="5">
    <location>
        <begin position="36"/>
        <end position="258"/>
    </location>
</feature>
<accession>A0A8H5MAW3</accession>
<dbReference type="InterPro" id="IPR004843">
    <property type="entry name" value="Calcineurin-like_PHP"/>
</dbReference>
<dbReference type="SUPFAM" id="SSF56300">
    <property type="entry name" value="Metallo-dependent phosphatases"/>
    <property type="match status" value="1"/>
</dbReference>
<dbReference type="InterPro" id="IPR029052">
    <property type="entry name" value="Metallo-depent_PP-like"/>
</dbReference>
<protein>
    <recommendedName>
        <fullName evidence="9">Metallo-dependent phosphatase</fullName>
    </recommendedName>
</protein>
<feature type="region of interest" description="Disordered" evidence="4">
    <location>
        <begin position="496"/>
        <end position="522"/>
    </location>
</feature>
<evidence type="ECO:0000256" key="2">
    <source>
        <dbReference type="ARBA" id="ARBA00022729"/>
    </source>
</evidence>
<comment type="caution">
    <text evidence="7">The sequence shown here is derived from an EMBL/GenBank/DDBJ whole genome shotgun (WGS) entry which is preliminary data.</text>
</comment>
<evidence type="ECO:0000313" key="8">
    <source>
        <dbReference type="Proteomes" id="UP000565441"/>
    </source>
</evidence>
<reference evidence="7 8" key="1">
    <citation type="journal article" date="2020" name="ISME J.">
        <title>Uncovering the hidden diversity of litter-decomposition mechanisms in mushroom-forming fungi.</title>
        <authorList>
            <person name="Floudas D."/>
            <person name="Bentzer J."/>
            <person name="Ahren D."/>
            <person name="Johansson T."/>
            <person name="Persson P."/>
            <person name="Tunlid A."/>
        </authorList>
    </citation>
    <scope>NUCLEOTIDE SEQUENCE [LARGE SCALE GENOMIC DNA]</scope>
    <source>
        <strain evidence="7 8">CBS 661.87</strain>
    </source>
</reference>
<evidence type="ECO:0008006" key="9">
    <source>
        <dbReference type="Google" id="ProtNLM"/>
    </source>
</evidence>
<keyword evidence="3" id="KW-0547">Nucleotide-binding</keyword>
<dbReference type="Pfam" id="PF00149">
    <property type="entry name" value="Metallophos"/>
    <property type="match status" value="1"/>
</dbReference>
<dbReference type="Gene3D" id="3.90.780.10">
    <property type="entry name" value="5'-Nucleotidase, C-terminal domain"/>
    <property type="match status" value="1"/>
</dbReference>
<dbReference type="GO" id="GO:0000166">
    <property type="term" value="F:nucleotide binding"/>
    <property type="evidence" value="ECO:0007669"/>
    <property type="project" value="UniProtKB-KW"/>
</dbReference>
<evidence type="ECO:0000259" key="5">
    <source>
        <dbReference type="Pfam" id="PF00149"/>
    </source>
</evidence>
<sequence>MSQLSLIHWNDVYRVSPQKPSPHSSETIDVAQFGARLDDIRDKWAELPGGKKDGLTLFSGDVFSPSVESSVTRGSHMVPVMNMLAPDVSLTGNHDFDFGYPHLTKLIKDTSFPWILSNIIDSTTSKVPEHLHEFQIFERAGIRIGVIGLVEKYFIISYQPTTNFLQFCLREWIGTVATWPSNFTYRDMAETGLDLSRRLRDPEGGYRCDFIIALTHSRIPNDITLAKSLLAFSPSAQESHPIAPSHGIDLILGGHDHLYYVSKGVSSWEGHDLTEDILGAEDDHGDVLVIKSGTDFRDLSELTLELEETPPGSVRNKIIKRITGKRHTIEPSFRSSEALKNLLKNLLSSVSKTLKAPVCKTTTSIDVRSQYIRTSESAAGNWFADIIRHAYDDALCMKGCGGSDGAFICAGTLRGDSTYGPGVVTLGNILEILPFEDPVVVLELDGAAIWDALEASLSTWPAQEGRFPVLSGIRVSWDSRREPGNRVLDVCLLQEREESDNDSESTSGTSTPSLVDGEPITRSTDGRKYKIVTREYMAQGHDGFLAFKGKPFLVDDESGQLMSSIVRKYLLGSQFVNKMTSLLYREPSINLQTSTEEAISREAVRRHKRRCRVESKPIQHWKRAARLVLQWARRSRSHYQDQLSVCTTEHMTSVDAYDGESVRSGKDAAIKYQRFDEEELLVVSPEIDGRLKDVGRA</sequence>
<dbReference type="Gene3D" id="3.60.21.10">
    <property type="match status" value="1"/>
</dbReference>
<evidence type="ECO:0000256" key="1">
    <source>
        <dbReference type="ARBA" id="ARBA00006654"/>
    </source>
</evidence>
<dbReference type="PRINTS" id="PR01607">
    <property type="entry name" value="APYRASEFAMLY"/>
</dbReference>
<feature type="compositionally biased region" description="Polar residues" evidence="4">
    <location>
        <begin position="504"/>
        <end position="513"/>
    </location>
</feature>
<evidence type="ECO:0000256" key="4">
    <source>
        <dbReference type="SAM" id="MobiDB-lite"/>
    </source>
</evidence>
<feature type="domain" description="5'-Nucleotidase C-terminal" evidence="6">
    <location>
        <begin position="367"/>
        <end position="548"/>
    </location>
</feature>
<keyword evidence="3" id="KW-0378">Hydrolase</keyword>
<dbReference type="InterPro" id="IPR036907">
    <property type="entry name" value="5'-Nucleotdase_C_sf"/>
</dbReference>
<gene>
    <name evidence="7" type="ORF">D9615_001693</name>
</gene>
<dbReference type="AlphaFoldDB" id="A0A8H5MAW3"/>
<evidence type="ECO:0000313" key="7">
    <source>
        <dbReference type="EMBL" id="KAF5387159.1"/>
    </source>
</evidence>